<comment type="caution">
    <text evidence="4">The sequence shown here is derived from an EMBL/GenBank/DDBJ whole genome shotgun (WGS) entry which is preliminary data.</text>
</comment>
<dbReference type="PANTHER" id="PTHR43479">
    <property type="entry name" value="ACREF/ENVCD OPERON REPRESSOR-RELATED"/>
    <property type="match status" value="1"/>
</dbReference>
<keyword evidence="5" id="KW-1185">Reference proteome</keyword>
<dbReference type="PATRIC" id="fig|1046596.6.peg.1499"/>
<dbReference type="PROSITE" id="PS50977">
    <property type="entry name" value="HTH_TETR_2"/>
    <property type="match status" value="1"/>
</dbReference>
<keyword evidence="1 2" id="KW-0238">DNA-binding</keyword>
<dbReference type="InterPro" id="IPR009057">
    <property type="entry name" value="Homeodomain-like_sf"/>
</dbReference>
<dbReference type="Pfam" id="PF14278">
    <property type="entry name" value="TetR_C_8"/>
    <property type="match status" value="1"/>
</dbReference>
<evidence type="ECO:0000256" key="1">
    <source>
        <dbReference type="ARBA" id="ARBA00023125"/>
    </source>
</evidence>
<dbReference type="InterPro" id="IPR039532">
    <property type="entry name" value="TetR_C_Firmicutes"/>
</dbReference>
<dbReference type="InterPro" id="IPR050624">
    <property type="entry name" value="HTH-type_Tx_Regulator"/>
</dbReference>
<reference evidence="4 5" key="1">
    <citation type="journal article" date="2015" name="Genome Announc.">
        <title>Expanding the biotechnology potential of lactobacilli through comparative genomics of 213 strains and associated genera.</title>
        <authorList>
            <person name="Sun Z."/>
            <person name="Harris H.M."/>
            <person name="McCann A."/>
            <person name="Guo C."/>
            <person name="Argimon S."/>
            <person name="Zhang W."/>
            <person name="Yang X."/>
            <person name="Jeffery I.B."/>
            <person name="Cooney J.C."/>
            <person name="Kagawa T.F."/>
            <person name="Liu W."/>
            <person name="Song Y."/>
            <person name="Salvetti E."/>
            <person name="Wrobel A."/>
            <person name="Rasinkangas P."/>
            <person name="Parkhill J."/>
            <person name="Rea M.C."/>
            <person name="O'Sullivan O."/>
            <person name="Ritari J."/>
            <person name="Douillard F.P."/>
            <person name="Paul Ross R."/>
            <person name="Yang R."/>
            <person name="Briner A.E."/>
            <person name="Felis G.E."/>
            <person name="de Vos W.M."/>
            <person name="Barrangou R."/>
            <person name="Klaenhammer T.R."/>
            <person name="Caufield P.W."/>
            <person name="Cui Y."/>
            <person name="Zhang H."/>
            <person name="O'Toole P.W."/>
        </authorList>
    </citation>
    <scope>NUCLEOTIDE SEQUENCE [LARGE SCALE GENOMIC DNA]</scope>
    <source>
        <strain evidence="4 5">DSM 20444</strain>
    </source>
</reference>
<dbReference type="InterPro" id="IPR001647">
    <property type="entry name" value="HTH_TetR"/>
</dbReference>
<dbReference type="SUPFAM" id="SSF46689">
    <property type="entry name" value="Homeodomain-like"/>
    <property type="match status" value="1"/>
</dbReference>
<accession>A0A0R2DYY8</accession>
<dbReference type="PANTHER" id="PTHR43479:SF11">
    <property type="entry name" value="ACREF_ENVCD OPERON REPRESSOR-RELATED"/>
    <property type="match status" value="1"/>
</dbReference>
<protein>
    <submittedName>
        <fullName evidence="4">TetR family transcriptional regulator</fullName>
    </submittedName>
</protein>
<evidence type="ECO:0000256" key="2">
    <source>
        <dbReference type="PROSITE-ProRule" id="PRU00335"/>
    </source>
</evidence>
<evidence type="ECO:0000313" key="4">
    <source>
        <dbReference type="EMBL" id="KRN09102.1"/>
    </source>
</evidence>
<name>A0A0R2DYY8_9LACO</name>
<evidence type="ECO:0000313" key="5">
    <source>
        <dbReference type="Proteomes" id="UP000050898"/>
    </source>
</evidence>
<dbReference type="GO" id="GO:0003677">
    <property type="term" value="F:DNA binding"/>
    <property type="evidence" value="ECO:0007669"/>
    <property type="project" value="UniProtKB-UniRule"/>
</dbReference>
<dbReference type="AlphaFoldDB" id="A0A0R2DYY8"/>
<evidence type="ECO:0000259" key="3">
    <source>
        <dbReference type="PROSITE" id="PS50977"/>
    </source>
</evidence>
<organism evidence="4 5">
    <name type="scientific">Liquorilactobacillus mali KCTC 3596 = DSM 20444</name>
    <dbReference type="NCBI Taxonomy" id="1046596"/>
    <lineage>
        <taxon>Bacteria</taxon>
        <taxon>Bacillati</taxon>
        <taxon>Bacillota</taxon>
        <taxon>Bacilli</taxon>
        <taxon>Lactobacillales</taxon>
        <taxon>Lactobacillaceae</taxon>
        <taxon>Liquorilactobacillus</taxon>
    </lineage>
</organism>
<gene>
    <name evidence="4" type="ORF">FD00_GL001416</name>
</gene>
<dbReference type="EMBL" id="AYYH01000034">
    <property type="protein sequence ID" value="KRN09102.1"/>
    <property type="molecule type" value="Genomic_DNA"/>
</dbReference>
<dbReference type="Proteomes" id="UP000050898">
    <property type="component" value="Unassembled WGS sequence"/>
</dbReference>
<feature type="domain" description="HTH tetR-type" evidence="3">
    <location>
        <begin position="30"/>
        <end position="90"/>
    </location>
</feature>
<proteinExistence type="predicted"/>
<dbReference type="Gene3D" id="1.10.357.10">
    <property type="entry name" value="Tetracycline Repressor, domain 2"/>
    <property type="match status" value="1"/>
</dbReference>
<dbReference type="Pfam" id="PF00440">
    <property type="entry name" value="TetR_N"/>
    <property type="match status" value="1"/>
</dbReference>
<feature type="DNA-binding region" description="H-T-H motif" evidence="2">
    <location>
        <begin position="53"/>
        <end position="72"/>
    </location>
</feature>
<sequence length="199" mass="22934">MYKKGDFVMSNLFSEIQIKMKNKSNSEVNRLTREAIATALVELLRKQDFEKITISSIVKLAGVSRTAYYNNYNSKDEILNDLIDNFIEEVNSGLKPYVDPVSGKTNNPKQFIFNLFEIVFNHRTLYATLINAGLSHQILKQLNDLMLKYSHAATKPEKYQVYLQSGALFNVFTLWIANGTKESCLEMTNIFTKLYSTFW</sequence>